<feature type="transmembrane region" description="Helical" evidence="7">
    <location>
        <begin position="238"/>
        <end position="261"/>
    </location>
</feature>
<organism evidence="9 10">
    <name type="scientific">Streptomyces vulcanius</name>
    <dbReference type="NCBI Taxonomy" id="1441876"/>
    <lineage>
        <taxon>Bacteria</taxon>
        <taxon>Bacillati</taxon>
        <taxon>Actinomycetota</taxon>
        <taxon>Actinomycetes</taxon>
        <taxon>Kitasatosporales</taxon>
        <taxon>Streptomycetaceae</taxon>
        <taxon>Streptomyces</taxon>
    </lineage>
</organism>
<protein>
    <submittedName>
        <fullName evidence="9">MFS transporter</fullName>
    </submittedName>
</protein>
<evidence type="ECO:0000256" key="1">
    <source>
        <dbReference type="ARBA" id="ARBA00004651"/>
    </source>
</evidence>
<reference evidence="10" key="1">
    <citation type="journal article" date="2019" name="Int. J. Syst. Evol. Microbiol.">
        <title>The Global Catalogue of Microorganisms (GCM) 10K type strain sequencing project: providing services to taxonomists for standard genome sequencing and annotation.</title>
        <authorList>
            <consortium name="The Broad Institute Genomics Platform"/>
            <consortium name="The Broad Institute Genome Sequencing Center for Infectious Disease"/>
            <person name="Wu L."/>
            <person name="Ma J."/>
        </authorList>
    </citation>
    <scope>NUCLEOTIDE SEQUENCE [LARGE SCALE GENOMIC DNA]</scope>
    <source>
        <strain evidence="10">CGMCC 4.7177</strain>
    </source>
</reference>
<feature type="transmembrane region" description="Helical" evidence="7">
    <location>
        <begin position="155"/>
        <end position="176"/>
    </location>
</feature>
<dbReference type="InterPro" id="IPR036259">
    <property type="entry name" value="MFS_trans_sf"/>
</dbReference>
<proteinExistence type="predicted"/>
<evidence type="ECO:0000256" key="3">
    <source>
        <dbReference type="ARBA" id="ARBA00022692"/>
    </source>
</evidence>
<keyword evidence="4 7" id="KW-1133">Transmembrane helix</keyword>
<feature type="transmembrane region" description="Helical" evidence="7">
    <location>
        <begin position="273"/>
        <end position="294"/>
    </location>
</feature>
<feature type="region of interest" description="Disordered" evidence="6">
    <location>
        <begin position="1"/>
        <end position="20"/>
    </location>
</feature>
<dbReference type="Proteomes" id="UP001595839">
    <property type="component" value="Unassembled WGS sequence"/>
</dbReference>
<dbReference type="SUPFAM" id="SSF103473">
    <property type="entry name" value="MFS general substrate transporter"/>
    <property type="match status" value="1"/>
</dbReference>
<keyword evidence="10" id="KW-1185">Reference proteome</keyword>
<evidence type="ECO:0000256" key="6">
    <source>
        <dbReference type="SAM" id="MobiDB-lite"/>
    </source>
</evidence>
<dbReference type="InterPro" id="IPR020846">
    <property type="entry name" value="MFS_dom"/>
</dbReference>
<feature type="transmembrane region" description="Helical" evidence="7">
    <location>
        <begin position="124"/>
        <end position="148"/>
    </location>
</feature>
<keyword evidence="3 7" id="KW-0812">Transmembrane</keyword>
<feature type="compositionally biased region" description="Polar residues" evidence="6">
    <location>
        <begin position="8"/>
        <end position="20"/>
    </location>
</feature>
<dbReference type="EMBL" id="JBHSFK010000032">
    <property type="protein sequence ID" value="MFC4505193.1"/>
    <property type="molecule type" value="Genomic_DNA"/>
</dbReference>
<accession>A0ABV9AZ32</accession>
<evidence type="ECO:0000256" key="7">
    <source>
        <dbReference type="SAM" id="Phobius"/>
    </source>
</evidence>
<keyword evidence="2" id="KW-1003">Cell membrane</keyword>
<evidence type="ECO:0000256" key="4">
    <source>
        <dbReference type="ARBA" id="ARBA00022989"/>
    </source>
</evidence>
<dbReference type="InterPro" id="IPR011701">
    <property type="entry name" value="MFS"/>
</dbReference>
<feature type="domain" description="Major facilitator superfamily (MFS) profile" evidence="8">
    <location>
        <begin position="33"/>
        <end position="417"/>
    </location>
</feature>
<feature type="transmembrane region" description="Helical" evidence="7">
    <location>
        <begin position="188"/>
        <end position="207"/>
    </location>
</feature>
<feature type="transmembrane region" description="Helical" evidence="7">
    <location>
        <begin position="390"/>
        <end position="412"/>
    </location>
</feature>
<dbReference type="PANTHER" id="PTHR43124:SF3">
    <property type="entry name" value="CHLORAMPHENICOL EFFLUX PUMP RV0191"/>
    <property type="match status" value="1"/>
</dbReference>
<feature type="transmembrane region" description="Helical" evidence="7">
    <location>
        <begin position="301"/>
        <end position="320"/>
    </location>
</feature>
<feature type="transmembrane region" description="Helical" evidence="7">
    <location>
        <begin position="98"/>
        <end position="118"/>
    </location>
</feature>
<dbReference type="Gene3D" id="1.20.1250.20">
    <property type="entry name" value="MFS general substrate transporter like domains"/>
    <property type="match status" value="2"/>
</dbReference>
<evidence type="ECO:0000259" key="8">
    <source>
        <dbReference type="PROSITE" id="PS50850"/>
    </source>
</evidence>
<name>A0ABV9AZ32_9ACTN</name>
<dbReference type="PANTHER" id="PTHR43124">
    <property type="entry name" value="PURINE EFFLUX PUMP PBUE"/>
    <property type="match status" value="1"/>
</dbReference>
<dbReference type="RefSeq" id="WP_381184259.1">
    <property type="nucleotide sequence ID" value="NZ_JBHSFK010000032.1"/>
</dbReference>
<feature type="transmembrane region" description="Helical" evidence="7">
    <location>
        <begin position="25"/>
        <end position="43"/>
    </location>
</feature>
<gene>
    <name evidence="9" type="ORF">ACFPIH_37920</name>
</gene>
<feature type="transmembrane region" description="Helical" evidence="7">
    <location>
        <begin position="71"/>
        <end position="91"/>
    </location>
</feature>
<feature type="transmembrane region" description="Helical" evidence="7">
    <location>
        <begin position="364"/>
        <end position="384"/>
    </location>
</feature>
<dbReference type="InterPro" id="IPR050189">
    <property type="entry name" value="MFS_Efflux_Transporters"/>
</dbReference>
<sequence length="427" mass="45143">MTHAAQVDTGTVPANDTQESSRAPISPLMIGVGFLLVVLSYMVNAMDRQVFPPLLPNIRAEYGFSLEQGGLLATNFTLGMALAGLPAGYLLDRFRRKTVLLVSIVIYSLGTMATPLATGLADMTLYRVVSGFGEGMQSAAIFAAIGAFFTHRRGLAFGVIGMGYSIGVFIAPLIGVRLMSAHGTWHSPFYLFGTAGLLIATASLFLVKAGLTERSAEKTVSTRTYEYMPASAYNRNTLALAVHSVVSGVAIYGFLGLYPTYLITSLHYTAEQAALAMSLLGFGGMLGVLGGWLGDRVNQRNLLILSMVAISAISVCIYEARPGIGVQYALAFLMGAFGLGFIYPNTNSAMQRAVRPEQIGRASGLFVTSYYGTAAFSGLLFAALVDSFGWSGAGLLQVTVLPLAGALALAFVRPAQFNNAARGRAGQ</sequence>
<evidence type="ECO:0000313" key="9">
    <source>
        <dbReference type="EMBL" id="MFC4505193.1"/>
    </source>
</evidence>
<evidence type="ECO:0000256" key="2">
    <source>
        <dbReference type="ARBA" id="ARBA00022475"/>
    </source>
</evidence>
<evidence type="ECO:0000256" key="5">
    <source>
        <dbReference type="ARBA" id="ARBA00023136"/>
    </source>
</evidence>
<evidence type="ECO:0000313" key="10">
    <source>
        <dbReference type="Proteomes" id="UP001595839"/>
    </source>
</evidence>
<dbReference type="PROSITE" id="PS50850">
    <property type="entry name" value="MFS"/>
    <property type="match status" value="1"/>
</dbReference>
<dbReference type="Pfam" id="PF07690">
    <property type="entry name" value="MFS_1"/>
    <property type="match status" value="1"/>
</dbReference>
<keyword evidence="5 7" id="KW-0472">Membrane</keyword>
<comment type="subcellular location">
    <subcellularLocation>
        <location evidence="1">Cell membrane</location>
        <topology evidence="1">Multi-pass membrane protein</topology>
    </subcellularLocation>
</comment>
<feature type="transmembrane region" description="Helical" evidence="7">
    <location>
        <begin position="326"/>
        <end position="343"/>
    </location>
</feature>
<comment type="caution">
    <text evidence="9">The sequence shown here is derived from an EMBL/GenBank/DDBJ whole genome shotgun (WGS) entry which is preliminary data.</text>
</comment>